<dbReference type="AlphaFoldDB" id="A0A0A0HVQ0"/>
<protein>
    <submittedName>
        <fullName evidence="1">Uncharacterized protein</fullName>
    </submittedName>
</protein>
<dbReference type="RefSeq" id="XP_010757843.1">
    <property type="nucleotide sequence ID" value="XM_010759541.1"/>
</dbReference>
<organism evidence="1 2">
    <name type="scientific">Paracoccidioides brasiliensis (strain Pb18)</name>
    <dbReference type="NCBI Taxonomy" id="502780"/>
    <lineage>
        <taxon>Eukaryota</taxon>
        <taxon>Fungi</taxon>
        <taxon>Dikarya</taxon>
        <taxon>Ascomycota</taxon>
        <taxon>Pezizomycotina</taxon>
        <taxon>Eurotiomycetes</taxon>
        <taxon>Eurotiomycetidae</taxon>
        <taxon>Onygenales</taxon>
        <taxon>Ajellomycetaceae</taxon>
        <taxon>Paracoccidioides</taxon>
    </lineage>
</organism>
<dbReference type="Proteomes" id="UP000001628">
    <property type="component" value="Unassembled WGS sequence"/>
</dbReference>
<dbReference type="KEGG" id="pbn:PADG_11283"/>
<dbReference type="InParanoid" id="A0A0A0HVQ0"/>
<gene>
    <name evidence="1" type="ORF">PADG_11283</name>
</gene>
<dbReference type="HOGENOM" id="CLU_2961455_0_0_1"/>
<dbReference type="GeneID" id="22587180"/>
<evidence type="ECO:0000313" key="2">
    <source>
        <dbReference type="Proteomes" id="UP000001628"/>
    </source>
</evidence>
<keyword evidence="2" id="KW-1185">Reference proteome</keyword>
<evidence type="ECO:0000313" key="1">
    <source>
        <dbReference type="EMBL" id="KGM92463.1"/>
    </source>
</evidence>
<sequence>MARWDVWFGPNLKMKPVIDAFIKEEFTNNSKAFPTNPFDKNKVKKIQARSKSTYMEKKI</sequence>
<dbReference type="EMBL" id="KN275958">
    <property type="protein sequence ID" value="KGM92463.1"/>
    <property type="molecule type" value="Genomic_DNA"/>
</dbReference>
<accession>A0A0A0HVQ0</accession>
<dbReference type="VEuPathDB" id="FungiDB:PADG_11283"/>
<proteinExistence type="predicted"/>
<name>A0A0A0HVQ0_PARBD</name>
<reference evidence="1 2" key="1">
    <citation type="journal article" date="2011" name="PLoS Genet.">
        <title>Comparative genomic analysis of human fungal pathogens causing paracoccidioidomycosis.</title>
        <authorList>
            <person name="Desjardins C.A."/>
            <person name="Champion M.D."/>
            <person name="Holder J.W."/>
            <person name="Muszewska A."/>
            <person name="Goldberg J."/>
            <person name="Bailao A.M."/>
            <person name="Brigido M.M."/>
            <person name="Ferreira M.E."/>
            <person name="Garcia A.M."/>
            <person name="Grynberg M."/>
            <person name="Gujja S."/>
            <person name="Heiman D.I."/>
            <person name="Henn M.R."/>
            <person name="Kodira C.D."/>
            <person name="Leon-Narvaez H."/>
            <person name="Longo L.V."/>
            <person name="Ma L.J."/>
            <person name="Malavazi I."/>
            <person name="Matsuo A.L."/>
            <person name="Morais F.V."/>
            <person name="Pereira M."/>
            <person name="Rodriguez-Brito S."/>
            <person name="Sakthikumar S."/>
            <person name="Salem-Izacc S.M."/>
            <person name="Sykes S.M."/>
            <person name="Teixeira M.M."/>
            <person name="Vallejo M.C."/>
            <person name="Walter M.E."/>
            <person name="Yandava C."/>
            <person name="Young S."/>
            <person name="Zeng Q."/>
            <person name="Zucker J."/>
            <person name="Felipe M.S."/>
            <person name="Goldman G.H."/>
            <person name="Haas B.J."/>
            <person name="McEwen J.G."/>
            <person name="Nino-Vega G."/>
            <person name="Puccia R."/>
            <person name="San-Blas G."/>
            <person name="Soares C.M."/>
            <person name="Birren B.W."/>
            <person name="Cuomo C.A."/>
        </authorList>
    </citation>
    <scope>NUCLEOTIDE SEQUENCE [LARGE SCALE GENOMIC DNA]</scope>
    <source>
        <strain evidence="1 2">Pb18</strain>
    </source>
</reference>